<dbReference type="PRINTS" id="PR00313">
    <property type="entry name" value="CABNDNGRPT"/>
</dbReference>
<dbReference type="GO" id="GO:0005576">
    <property type="term" value="C:extracellular region"/>
    <property type="evidence" value="ECO:0007669"/>
    <property type="project" value="UniProtKB-SubCell"/>
</dbReference>
<gene>
    <name evidence="8" type="ORF">GG681_11030</name>
</gene>
<dbReference type="Proteomes" id="UP000436694">
    <property type="component" value="Unassembled WGS sequence"/>
</dbReference>
<dbReference type="InterPro" id="IPR050557">
    <property type="entry name" value="RTX_toxin/Mannuronan_C5-epim"/>
</dbReference>
<keyword evidence="7" id="KW-0472">Membrane</keyword>
<keyword evidence="9" id="KW-1185">Reference proteome</keyword>
<accession>A0A844AXT5</accession>
<dbReference type="PANTHER" id="PTHR38340:SF1">
    <property type="entry name" value="S-LAYER PROTEIN"/>
    <property type="match status" value="1"/>
</dbReference>
<dbReference type="Pfam" id="PF00353">
    <property type="entry name" value="HemolysinCabind"/>
    <property type="match status" value="5"/>
</dbReference>
<dbReference type="InterPro" id="IPR011049">
    <property type="entry name" value="Serralysin-like_metalloprot_C"/>
</dbReference>
<keyword evidence="4" id="KW-0800">Toxin</keyword>
<sequence>MTVATNQLSDSVLGGEVISDPDQGVFITGTDGSDNFFAGAGDDTIYGGAGEDWFYSGHNDGDDLLIGGDGPDHFTFQVGLNSGFGNDTIVDLSDGDLVTFLNYSQVPISVDVVFDGADSILTFGAGTLQESTLRLQNYYLDPYNDFDGLEVDLAWGFNGTPYNYVSNDTLTGGAERDTLEGFAGDDVLIAAGGFDRLSGGLGDDTLIASAEGHDNLYGGDGNDVLIGGAQDEVLEGNAGDDVLSGNGGNDLFDFYLGDGNDTITDFGAGDELRVLDYQAGQYTYSVSYTDTDTILTLAQGTDQESSVTLQNYIVDPFDLPDNTLIDFKFSLFGGAWGVVSDDVLISSSDNGYSVSGGAGDDLLLGSDGFDYLFGGHGADTILGGDTRDVIGGGSGDDILNGGAGDDEFTFEIFSYAGREYGFGNDVIEDFGEGDAVEIFVEPGSVPLIQIAREGGDSFLTLGVGTEGESRIRFDNFDLMPEDVQVEGNQITIQDMDWFYW</sequence>
<dbReference type="Gene3D" id="2.150.10.10">
    <property type="entry name" value="Serralysin-like metalloprotease, C-terminal"/>
    <property type="match status" value="4"/>
</dbReference>
<dbReference type="RefSeq" id="WP_153548073.1">
    <property type="nucleotide sequence ID" value="NZ_WIXK01000005.1"/>
</dbReference>
<dbReference type="SUPFAM" id="SSF51120">
    <property type="entry name" value="beta-Roll"/>
    <property type="match status" value="4"/>
</dbReference>
<name>A0A844AXT5_9RHOB</name>
<keyword evidence="6" id="KW-0843">Virulence</keyword>
<evidence type="ECO:0000256" key="4">
    <source>
        <dbReference type="ARBA" id="ARBA00022656"/>
    </source>
</evidence>
<dbReference type="GO" id="GO:0005509">
    <property type="term" value="F:calcium ion binding"/>
    <property type="evidence" value="ECO:0007669"/>
    <property type="project" value="InterPro"/>
</dbReference>
<dbReference type="GO" id="GO:0016020">
    <property type="term" value="C:membrane"/>
    <property type="evidence" value="ECO:0007669"/>
    <property type="project" value="UniProtKB-SubCell"/>
</dbReference>
<dbReference type="PRINTS" id="PR01488">
    <property type="entry name" value="RTXTOXINA"/>
</dbReference>
<comment type="caution">
    <text evidence="8">The sequence shown here is derived from an EMBL/GenBank/DDBJ whole genome shotgun (WGS) entry which is preliminary data.</text>
</comment>
<evidence type="ECO:0000256" key="6">
    <source>
        <dbReference type="ARBA" id="ARBA00023026"/>
    </source>
</evidence>
<dbReference type="PANTHER" id="PTHR38340">
    <property type="entry name" value="S-LAYER PROTEIN"/>
    <property type="match status" value="1"/>
</dbReference>
<evidence type="ECO:0000256" key="2">
    <source>
        <dbReference type="ARBA" id="ARBA00004613"/>
    </source>
</evidence>
<dbReference type="GO" id="GO:0090729">
    <property type="term" value="F:toxin activity"/>
    <property type="evidence" value="ECO:0007669"/>
    <property type="project" value="UniProtKB-KW"/>
</dbReference>
<keyword evidence="5" id="KW-0677">Repeat</keyword>
<comment type="subcellular location">
    <subcellularLocation>
        <location evidence="1">Membrane</location>
    </subcellularLocation>
    <subcellularLocation>
        <location evidence="2">Secreted</location>
    </subcellularLocation>
</comment>
<keyword evidence="3" id="KW-0964">Secreted</keyword>
<dbReference type="InterPro" id="IPR018511">
    <property type="entry name" value="Hemolysin-typ_Ca-bd_CS"/>
</dbReference>
<dbReference type="EMBL" id="WIXK01000005">
    <property type="protein sequence ID" value="MQY43174.1"/>
    <property type="molecule type" value="Genomic_DNA"/>
</dbReference>
<reference evidence="8 9" key="1">
    <citation type="submission" date="2019-10" db="EMBL/GenBank/DDBJ databases">
        <title>Epibacterium sp. nov., isolated from seawater.</title>
        <authorList>
            <person name="Zhang X."/>
            <person name="Li N."/>
        </authorList>
    </citation>
    <scope>NUCLEOTIDE SEQUENCE [LARGE SCALE GENOMIC DNA]</scope>
    <source>
        <strain evidence="8 9">SM1969</strain>
    </source>
</reference>
<dbReference type="AlphaFoldDB" id="A0A844AXT5"/>
<evidence type="ECO:0000313" key="8">
    <source>
        <dbReference type="EMBL" id="MQY43174.1"/>
    </source>
</evidence>
<protein>
    <submittedName>
        <fullName evidence="8">Uncharacterized protein</fullName>
    </submittedName>
</protein>
<dbReference type="InterPro" id="IPR001343">
    <property type="entry name" value="Hemolysn_Ca-bd"/>
</dbReference>
<evidence type="ECO:0000256" key="1">
    <source>
        <dbReference type="ARBA" id="ARBA00004370"/>
    </source>
</evidence>
<dbReference type="InterPro" id="IPR003995">
    <property type="entry name" value="RTX_toxin_determinant-A"/>
</dbReference>
<organism evidence="8 9">
    <name type="scientific">Tritonibacter aquimaris</name>
    <dbReference type="NCBI Taxonomy" id="2663379"/>
    <lineage>
        <taxon>Bacteria</taxon>
        <taxon>Pseudomonadati</taxon>
        <taxon>Pseudomonadota</taxon>
        <taxon>Alphaproteobacteria</taxon>
        <taxon>Rhodobacterales</taxon>
        <taxon>Paracoccaceae</taxon>
        <taxon>Tritonibacter</taxon>
    </lineage>
</organism>
<evidence type="ECO:0000313" key="9">
    <source>
        <dbReference type="Proteomes" id="UP000436694"/>
    </source>
</evidence>
<evidence type="ECO:0000256" key="7">
    <source>
        <dbReference type="ARBA" id="ARBA00023136"/>
    </source>
</evidence>
<evidence type="ECO:0000256" key="5">
    <source>
        <dbReference type="ARBA" id="ARBA00022737"/>
    </source>
</evidence>
<evidence type="ECO:0000256" key="3">
    <source>
        <dbReference type="ARBA" id="ARBA00022525"/>
    </source>
</evidence>
<proteinExistence type="predicted"/>
<dbReference type="PROSITE" id="PS00330">
    <property type="entry name" value="HEMOLYSIN_CALCIUM"/>
    <property type="match status" value="2"/>
</dbReference>